<dbReference type="SUPFAM" id="SSF56219">
    <property type="entry name" value="DNase I-like"/>
    <property type="match status" value="1"/>
</dbReference>
<dbReference type="InterPro" id="IPR036691">
    <property type="entry name" value="Endo/exonu/phosph_ase_sf"/>
</dbReference>
<keyword evidence="9" id="KW-0234">DNA repair</keyword>
<dbReference type="Gene3D" id="3.60.10.10">
    <property type="entry name" value="Endonuclease/exonuclease/phosphatase"/>
    <property type="match status" value="1"/>
</dbReference>
<evidence type="ECO:0000256" key="9">
    <source>
        <dbReference type="ARBA" id="ARBA00023204"/>
    </source>
</evidence>
<dbReference type="GO" id="GO:0005634">
    <property type="term" value="C:nucleus"/>
    <property type="evidence" value="ECO:0007669"/>
    <property type="project" value="TreeGrafter"/>
</dbReference>
<evidence type="ECO:0000256" key="6">
    <source>
        <dbReference type="ARBA" id="ARBA00022763"/>
    </source>
</evidence>
<keyword evidence="12" id="KW-1185">Reference proteome</keyword>
<dbReference type="InterPro" id="IPR004808">
    <property type="entry name" value="AP_endonuc_1"/>
</dbReference>
<dbReference type="GO" id="GO:0046872">
    <property type="term" value="F:metal ion binding"/>
    <property type="evidence" value="ECO:0007669"/>
    <property type="project" value="UniProtKB-KW"/>
</dbReference>
<organism evidence="11 12">
    <name type="scientific">Pelobates cultripes</name>
    <name type="common">Western spadefoot toad</name>
    <dbReference type="NCBI Taxonomy" id="61616"/>
    <lineage>
        <taxon>Eukaryota</taxon>
        <taxon>Metazoa</taxon>
        <taxon>Chordata</taxon>
        <taxon>Craniata</taxon>
        <taxon>Vertebrata</taxon>
        <taxon>Euteleostomi</taxon>
        <taxon>Amphibia</taxon>
        <taxon>Batrachia</taxon>
        <taxon>Anura</taxon>
        <taxon>Pelobatoidea</taxon>
        <taxon>Pelobatidae</taxon>
        <taxon>Pelobates</taxon>
    </lineage>
</organism>
<evidence type="ECO:0000256" key="7">
    <source>
        <dbReference type="ARBA" id="ARBA00022801"/>
    </source>
</evidence>
<dbReference type="EMBL" id="OW240918">
    <property type="protein sequence ID" value="CAH2306504.1"/>
    <property type="molecule type" value="Genomic_DNA"/>
</dbReference>
<dbReference type="GO" id="GO:0006284">
    <property type="term" value="P:base-excision repair"/>
    <property type="evidence" value="ECO:0007669"/>
    <property type="project" value="TreeGrafter"/>
</dbReference>
<sequence>MSYQPTPLRVLSLNCRGLNVPERRSHLLRDLRKAQISVAMLQETHFLEGSAPKLRNQHYPHNSFNNHPTSRRSGVAILLAAEMDFRVLDRMSDTQGRFLFLKGTIADKLYTLVSVYVPNTNQARFLRGTLNKLRGFSEGALIVGGDFNAPLDSRLDASNGRSCLPLKHTIHT</sequence>
<name>A0AAD1SRZ4_PELCU</name>
<dbReference type="Pfam" id="PF03372">
    <property type="entry name" value="Exo_endo_phos"/>
    <property type="match status" value="1"/>
</dbReference>
<evidence type="ECO:0000256" key="3">
    <source>
        <dbReference type="ARBA" id="ARBA00007092"/>
    </source>
</evidence>
<evidence type="ECO:0000256" key="4">
    <source>
        <dbReference type="ARBA" id="ARBA00012115"/>
    </source>
</evidence>
<dbReference type="PANTHER" id="PTHR22748:SF26">
    <property type="entry name" value="ENDONUCLEASE_EXONUCLEASE_PHOSPHATASE DOMAIN-CONTAINING PROTEIN"/>
    <property type="match status" value="1"/>
</dbReference>
<evidence type="ECO:0000259" key="10">
    <source>
        <dbReference type="Pfam" id="PF03372"/>
    </source>
</evidence>
<dbReference type="GO" id="GO:0003906">
    <property type="term" value="F:DNA-(apurinic or apyrimidinic site) endonuclease activity"/>
    <property type="evidence" value="ECO:0007669"/>
    <property type="project" value="TreeGrafter"/>
</dbReference>
<comment type="cofactor">
    <cofactor evidence="2">
        <name>Mg(2+)</name>
        <dbReference type="ChEBI" id="CHEBI:18420"/>
    </cofactor>
</comment>
<reference evidence="11" key="1">
    <citation type="submission" date="2022-03" db="EMBL/GenBank/DDBJ databases">
        <authorList>
            <person name="Alioto T."/>
            <person name="Alioto T."/>
            <person name="Gomez Garrido J."/>
        </authorList>
    </citation>
    <scope>NUCLEOTIDE SEQUENCE</scope>
</reference>
<keyword evidence="6" id="KW-0227">DNA damage</keyword>
<dbReference type="EC" id="3.1.11.2" evidence="4"/>
<comment type="catalytic activity">
    <reaction evidence="1">
        <text>Exonucleolytic cleavage in the 3'- to 5'-direction to yield nucleoside 5'-phosphates.</text>
        <dbReference type="EC" id="3.1.11.2"/>
    </reaction>
</comment>
<keyword evidence="8" id="KW-0460">Magnesium</keyword>
<evidence type="ECO:0000313" key="12">
    <source>
        <dbReference type="Proteomes" id="UP001295444"/>
    </source>
</evidence>
<dbReference type="InterPro" id="IPR005135">
    <property type="entry name" value="Endo/exonuclease/phosphatase"/>
</dbReference>
<dbReference type="GO" id="GO:0008081">
    <property type="term" value="F:phosphoric diester hydrolase activity"/>
    <property type="evidence" value="ECO:0007669"/>
    <property type="project" value="TreeGrafter"/>
</dbReference>
<feature type="domain" description="Endonuclease/exonuclease/phosphatase" evidence="10">
    <location>
        <begin position="11"/>
        <end position="154"/>
    </location>
</feature>
<dbReference type="Proteomes" id="UP001295444">
    <property type="component" value="Chromosome 07"/>
</dbReference>
<evidence type="ECO:0000256" key="2">
    <source>
        <dbReference type="ARBA" id="ARBA00001946"/>
    </source>
</evidence>
<keyword evidence="7" id="KW-0378">Hydrolase</keyword>
<dbReference type="AlphaFoldDB" id="A0AAD1SRZ4"/>
<evidence type="ECO:0000256" key="8">
    <source>
        <dbReference type="ARBA" id="ARBA00022842"/>
    </source>
</evidence>
<evidence type="ECO:0000313" key="11">
    <source>
        <dbReference type="EMBL" id="CAH2306504.1"/>
    </source>
</evidence>
<gene>
    <name evidence="11" type="ORF">PECUL_23A024383</name>
</gene>
<dbReference type="PANTHER" id="PTHR22748">
    <property type="entry name" value="AP ENDONUCLEASE"/>
    <property type="match status" value="1"/>
</dbReference>
<dbReference type="GO" id="GO:0008311">
    <property type="term" value="F:double-stranded DNA 3'-5' DNA exonuclease activity"/>
    <property type="evidence" value="ECO:0007669"/>
    <property type="project" value="UniProtKB-EC"/>
</dbReference>
<evidence type="ECO:0000256" key="5">
    <source>
        <dbReference type="ARBA" id="ARBA00022723"/>
    </source>
</evidence>
<keyword evidence="5" id="KW-0479">Metal-binding</keyword>
<evidence type="ECO:0000256" key="1">
    <source>
        <dbReference type="ARBA" id="ARBA00000493"/>
    </source>
</evidence>
<protein>
    <recommendedName>
        <fullName evidence="4">exodeoxyribonuclease III</fullName>
        <ecNumber evidence="4">3.1.11.2</ecNumber>
    </recommendedName>
</protein>
<proteinExistence type="inferred from homology"/>
<comment type="similarity">
    <text evidence="3">Belongs to the DNA repair enzymes AP/ExoA family.</text>
</comment>
<accession>A0AAD1SRZ4</accession>